<dbReference type="RefSeq" id="WP_098194722.1">
    <property type="nucleotide sequence ID" value="NZ_CP023777.1"/>
</dbReference>
<dbReference type="InterPro" id="IPR020843">
    <property type="entry name" value="ER"/>
</dbReference>
<accession>A0A291QWL4</accession>
<comment type="cofactor">
    <cofactor evidence="1 8">
        <name>Zn(2+)</name>
        <dbReference type="ChEBI" id="CHEBI:29105"/>
    </cofactor>
</comment>
<feature type="domain" description="Enoyl reductase (ER)" evidence="9">
    <location>
        <begin position="18"/>
        <end position="348"/>
    </location>
</feature>
<comment type="similarity">
    <text evidence="2 8">Belongs to the zinc-containing alcohol dehydrogenase family.</text>
</comment>
<evidence type="ECO:0000313" key="10">
    <source>
        <dbReference type="EMBL" id="ATL48348.1"/>
    </source>
</evidence>
<evidence type="ECO:0000256" key="3">
    <source>
        <dbReference type="ARBA" id="ARBA00013190"/>
    </source>
</evidence>
<dbReference type="SMART" id="SM00829">
    <property type="entry name" value="PKS_ER"/>
    <property type="match status" value="1"/>
</dbReference>
<dbReference type="InterPro" id="IPR011032">
    <property type="entry name" value="GroES-like_sf"/>
</dbReference>
<dbReference type="GO" id="GO:0008270">
    <property type="term" value="F:zinc ion binding"/>
    <property type="evidence" value="ECO:0007669"/>
    <property type="project" value="InterPro"/>
</dbReference>
<dbReference type="GO" id="GO:0004022">
    <property type="term" value="F:alcohol dehydrogenase (NAD+) activity"/>
    <property type="evidence" value="ECO:0007669"/>
    <property type="project" value="UniProtKB-EC"/>
</dbReference>
<evidence type="ECO:0000256" key="7">
    <source>
        <dbReference type="ARBA" id="ARBA00023027"/>
    </source>
</evidence>
<organism evidence="10 11">
    <name type="scientific">Chitinophaga caeni</name>
    <dbReference type="NCBI Taxonomy" id="2029983"/>
    <lineage>
        <taxon>Bacteria</taxon>
        <taxon>Pseudomonadati</taxon>
        <taxon>Bacteroidota</taxon>
        <taxon>Chitinophagia</taxon>
        <taxon>Chitinophagales</taxon>
        <taxon>Chitinophagaceae</taxon>
        <taxon>Chitinophaga</taxon>
    </lineage>
</organism>
<dbReference type="EC" id="1.1.1.1" evidence="3"/>
<evidence type="ECO:0000256" key="8">
    <source>
        <dbReference type="RuleBase" id="RU361277"/>
    </source>
</evidence>
<keyword evidence="11" id="KW-1185">Reference proteome</keyword>
<dbReference type="AlphaFoldDB" id="A0A291QWL4"/>
<evidence type="ECO:0000256" key="5">
    <source>
        <dbReference type="ARBA" id="ARBA00022833"/>
    </source>
</evidence>
<dbReference type="KEGG" id="cbae:COR50_14900"/>
<dbReference type="Pfam" id="PF08240">
    <property type="entry name" value="ADH_N"/>
    <property type="match status" value="1"/>
</dbReference>
<dbReference type="Gene3D" id="3.40.50.720">
    <property type="entry name" value="NAD(P)-binding Rossmann-like Domain"/>
    <property type="match status" value="1"/>
</dbReference>
<keyword evidence="7" id="KW-0520">NAD</keyword>
<evidence type="ECO:0000259" key="9">
    <source>
        <dbReference type="SMART" id="SM00829"/>
    </source>
</evidence>
<dbReference type="Proteomes" id="UP000220133">
    <property type="component" value="Chromosome"/>
</dbReference>
<name>A0A291QWL4_9BACT</name>
<dbReference type="OrthoDB" id="9787435at2"/>
<reference evidence="10 11" key="1">
    <citation type="submission" date="2017-10" db="EMBL/GenBank/DDBJ databases">
        <title>Paenichitinophaga pekingensis gen. nov., sp. nov., isolated from activated sludge.</title>
        <authorList>
            <person name="Jin D."/>
            <person name="Kong X."/>
            <person name="Deng Y."/>
            <person name="Bai Z."/>
        </authorList>
    </citation>
    <scope>NUCLEOTIDE SEQUENCE [LARGE SCALE GENOMIC DNA]</scope>
    <source>
        <strain evidence="10 11">13</strain>
    </source>
</reference>
<evidence type="ECO:0000256" key="2">
    <source>
        <dbReference type="ARBA" id="ARBA00008072"/>
    </source>
</evidence>
<dbReference type="GO" id="GO:0005737">
    <property type="term" value="C:cytoplasm"/>
    <property type="evidence" value="ECO:0007669"/>
    <property type="project" value="TreeGrafter"/>
</dbReference>
<keyword evidence="6" id="KW-0560">Oxidoreductase</keyword>
<dbReference type="EMBL" id="CP023777">
    <property type="protein sequence ID" value="ATL48348.1"/>
    <property type="molecule type" value="Genomic_DNA"/>
</dbReference>
<protein>
    <recommendedName>
        <fullName evidence="3">alcohol dehydrogenase</fullName>
        <ecNumber evidence="3">1.1.1.1</ecNumber>
    </recommendedName>
</protein>
<dbReference type="SUPFAM" id="SSF51735">
    <property type="entry name" value="NAD(P)-binding Rossmann-fold domains"/>
    <property type="match status" value="1"/>
</dbReference>
<dbReference type="InterPro" id="IPR013149">
    <property type="entry name" value="ADH-like_C"/>
</dbReference>
<dbReference type="Pfam" id="PF00107">
    <property type="entry name" value="ADH_zinc_N"/>
    <property type="match status" value="1"/>
</dbReference>
<keyword evidence="5 8" id="KW-0862">Zinc</keyword>
<dbReference type="Gene3D" id="3.90.180.10">
    <property type="entry name" value="Medium-chain alcohol dehydrogenases, catalytic domain"/>
    <property type="match status" value="1"/>
</dbReference>
<dbReference type="SUPFAM" id="SSF50129">
    <property type="entry name" value="GroES-like"/>
    <property type="match status" value="1"/>
</dbReference>
<dbReference type="InterPro" id="IPR036291">
    <property type="entry name" value="NAD(P)-bd_dom_sf"/>
</dbReference>
<evidence type="ECO:0000256" key="4">
    <source>
        <dbReference type="ARBA" id="ARBA00022723"/>
    </source>
</evidence>
<dbReference type="PANTHER" id="PTHR42940">
    <property type="entry name" value="ALCOHOL DEHYDROGENASE 1-RELATED"/>
    <property type="match status" value="1"/>
</dbReference>
<evidence type="ECO:0000256" key="6">
    <source>
        <dbReference type="ARBA" id="ARBA00023002"/>
    </source>
</evidence>
<dbReference type="PANTHER" id="PTHR42940:SF3">
    <property type="entry name" value="ALCOHOL DEHYDROGENASE 1-RELATED"/>
    <property type="match status" value="1"/>
</dbReference>
<dbReference type="PROSITE" id="PS00059">
    <property type="entry name" value="ADH_ZINC"/>
    <property type="match status" value="1"/>
</dbReference>
<dbReference type="InterPro" id="IPR002328">
    <property type="entry name" value="ADH_Zn_CS"/>
</dbReference>
<evidence type="ECO:0000313" key="11">
    <source>
        <dbReference type="Proteomes" id="UP000220133"/>
    </source>
</evidence>
<evidence type="ECO:0000256" key="1">
    <source>
        <dbReference type="ARBA" id="ARBA00001947"/>
    </source>
</evidence>
<sequence length="350" mass="37667">MCNPSPAYATSMVFSDVGKPLEAVTIPIPTTSNEEVLVKIEYTTICTSDVHTYLGRRHGPMPCVLGHEIIGRITAKGTGIDTDFAGENLQVGDLVTWCVYAFDPHGNTMALRGMPQKSPGLYKYGHQEFTLEDGLNGGFSTHCVLKKGTAIFKLPGSLTPREAAPINCTHATIAGALRLAGNVKNKNVLVTGCGMLGLSACAMSKEAAAAKVVAMDINRGRLEMATRFGAENTPVTKEFDIVIDTTGVPAVMERGLSCLNTGGTAVWVGAVYSQPATLVNAEMIVKNLLTIKGLHNYTPDDLAQAINFIKKHRRKYPFDGLVGKEFPLEQIDEALQQATRGQYYRLGICS</sequence>
<gene>
    <name evidence="10" type="ORF">COR50_14900</name>
</gene>
<dbReference type="InterPro" id="IPR013154">
    <property type="entry name" value="ADH-like_N"/>
</dbReference>
<keyword evidence="4 8" id="KW-0479">Metal-binding</keyword>
<proteinExistence type="inferred from homology"/>